<protein>
    <recommendedName>
        <fullName evidence="1">DUF1279 domain-containing protein</fullName>
    </recommendedName>
</protein>
<dbReference type="InterPro" id="IPR045866">
    <property type="entry name" value="FAM210A/B-like"/>
</dbReference>
<comment type="caution">
    <text evidence="2">The sequence shown here is derived from an EMBL/GenBank/DDBJ whole genome shotgun (WGS) entry which is preliminary data.</text>
</comment>
<dbReference type="PANTHER" id="PTHR21377">
    <property type="entry name" value="PROTEIN FAM210B, MITOCHONDRIAL"/>
    <property type="match status" value="1"/>
</dbReference>
<dbReference type="AlphaFoldDB" id="A0AAD4M8F7"/>
<evidence type="ECO:0000313" key="2">
    <source>
        <dbReference type="EMBL" id="KAI0305510.1"/>
    </source>
</evidence>
<reference evidence="2" key="1">
    <citation type="journal article" date="2022" name="New Phytol.">
        <title>Evolutionary transition to the ectomycorrhizal habit in the genomes of a hyperdiverse lineage of mushroom-forming fungi.</title>
        <authorList>
            <person name="Looney B."/>
            <person name="Miyauchi S."/>
            <person name="Morin E."/>
            <person name="Drula E."/>
            <person name="Courty P.E."/>
            <person name="Kohler A."/>
            <person name="Kuo A."/>
            <person name="LaButti K."/>
            <person name="Pangilinan J."/>
            <person name="Lipzen A."/>
            <person name="Riley R."/>
            <person name="Andreopoulos W."/>
            <person name="He G."/>
            <person name="Johnson J."/>
            <person name="Nolan M."/>
            <person name="Tritt A."/>
            <person name="Barry K.W."/>
            <person name="Grigoriev I.V."/>
            <person name="Nagy L.G."/>
            <person name="Hibbett D."/>
            <person name="Henrissat B."/>
            <person name="Matheny P.B."/>
            <person name="Labbe J."/>
            <person name="Martin F.M."/>
        </authorList>
    </citation>
    <scope>NUCLEOTIDE SEQUENCE</scope>
    <source>
        <strain evidence="2">BPL690</strain>
    </source>
</reference>
<organism evidence="2 3">
    <name type="scientific">Multifurca ochricompacta</name>
    <dbReference type="NCBI Taxonomy" id="376703"/>
    <lineage>
        <taxon>Eukaryota</taxon>
        <taxon>Fungi</taxon>
        <taxon>Dikarya</taxon>
        <taxon>Basidiomycota</taxon>
        <taxon>Agaricomycotina</taxon>
        <taxon>Agaricomycetes</taxon>
        <taxon>Russulales</taxon>
        <taxon>Russulaceae</taxon>
        <taxon>Multifurca</taxon>
    </lineage>
</organism>
<evidence type="ECO:0000313" key="3">
    <source>
        <dbReference type="Proteomes" id="UP001203297"/>
    </source>
</evidence>
<dbReference type="EMBL" id="WTXG01000005">
    <property type="protein sequence ID" value="KAI0305510.1"/>
    <property type="molecule type" value="Genomic_DNA"/>
</dbReference>
<feature type="domain" description="DUF1279" evidence="1">
    <location>
        <begin position="76"/>
        <end position="186"/>
    </location>
</feature>
<dbReference type="PANTHER" id="PTHR21377:SF0">
    <property type="entry name" value="PROTEIN FAM210B, MITOCHONDRIAL"/>
    <property type="match status" value="1"/>
</dbReference>
<gene>
    <name evidence="2" type="ORF">B0F90DRAFT_1698612</name>
</gene>
<dbReference type="Pfam" id="PF06916">
    <property type="entry name" value="FAM210A-B_dom"/>
    <property type="match status" value="1"/>
</dbReference>
<proteinExistence type="predicted"/>
<dbReference type="InterPro" id="IPR009688">
    <property type="entry name" value="FAM210A/B-like_dom"/>
</dbReference>
<evidence type="ECO:0000259" key="1">
    <source>
        <dbReference type="Pfam" id="PF06916"/>
    </source>
</evidence>
<dbReference type="GO" id="GO:0005739">
    <property type="term" value="C:mitochondrion"/>
    <property type="evidence" value="ECO:0007669"/>
    <property type="project" value="TreeGrafter"/>
</dbReference>
<accession>A0AAD4M8F7</accession>
<sequence>MMMMRRMFPRFPFFWTFIPRVSQPLLPVTSRISTPETRLLTGTLRISPFRFIHTTPARLSPPSHHPDAKESISLSQRLKTLMKAYGWYAVGVYLAVSIADFTVAFAGINLLGADYVSSVATSAKTWLFNLIYSRPPDPGLEEIEEVSKSVVAGGQEGLYAMLVLAYTVHKTLFLPVRIGFTAAFTPRLVNWLRARGWAGGKGTRRAMQEMRERLRDRD</sequence>
<name>A0AAD4M8F7_9AGAM</name>
<keyword evidence="3" id="KW-1185">Reference proteome</keyword>
<dbReference type="Proteomes" id="UP001203297">
    <property type="component" value="Unassembled WGS sequence"/>
</dbReference>